<evidence type="ECO:0000313" key="1">
    <source>
        <dbReference type="EMBL" id="MDI6453077.1"/>
    </source>
</evidence>
<protein>
    <recommendedName>
        <fullName evidence="3">PPM-type phosphatase domain-containing protein</fullName>
    </recommendedName>
</protein>
<gene>
    <name evidence="1" type="ORF">QJ521_05845</name>
</gene>
<reference evidence="1" key="1">
    <citation type="submission" date="2023-05" db="EMBL/GenBank/DDBJ databases">
        <title>Mariniplasma microaerophilum sp. nov., a novel anaerobic mollicute isolated from terrestrial mud volcano, Taman Peninsula, Russia.</title>
        <authorList>
            <person name="Khomyakova M.A."/>
            <person name="Merkel A.Y."/>
            <person name="Slobodkin A.I."/>
        </authorList>
    </citation>
    <scope>NUCLEOTIDE SEQUENCE</scope>
    <source>
        <strain evidence="1">M4Ah</strain>
    </source>
</reference>
<comment type="caution">
    <text evidence="1">The sequence shown here is derived from an EMBL/GenBank/DDBJ whole genome shotgun (WGS) entry which is preliminary data.</text>
</comment>
<dbReference type="RefSeq" id="WP_282839506.1">
    <property type="nucleotide sequence ID" value="NZ_JASCXW010000017.1"/>
</dbReference>
<dbReference type="Proteomes" id="UP001431532">
    <property type="component" value="Unassembled WGS sequence"/>
</dbReference>
<evidence type="ECO:0008006" key="3">
    <source>
        <dbReference type="Google" id="ProtNLM"/>
    </source>
</evidence>
<keyword evidence="2" id="KW-1185">Reference proteome</keyword>
<evidence type="ECO:0000313" key="2">
    <source>
        <dbReference type="Proteomes" id="UP001431532"/>
    </source>
</evidence>
<dbReference type="SUPFAM" id="SSF81606">
    <property type="entry name" value="PP2C-like"/>
    <property type="match status" value="1"/>
</dbReference>
<organism evidence="1 2">
    <name type="scientific">Peloplasma aerotolerans</name>
    <dbReference type="NCBI Taxonomy" id="3044389"/>
    <lineage>
        <taxon>Bacteria</taxon>
        <taxon>Bacillati</taxon>
        <taxon>Mycoplasmatota</taxon>
        <taxon>Mollicutes</taxon>
        <taxon>Acholeplasmatales</taxon>
        <taxon>Acholeplasmataceae</taxon>
        <taxon>Peloplasma</taxon>
    </lineage>
</organism>
<dbReference type="Gene3D" id="3.60.40.10">
    <property type="entry name" value="PPM-type phosphatase domain"/>
    <property type="match status" value="1"/>
</dbReference>
<name>A0AAW6U585_9MOLU</name>
<sequence>MIKYQKLSIPSKSYNEDGYIIQPPMYVVFDGATPLFNQDSNESSASHMVRFLESNLYSKYNEFHSFEKALHELSKAYHHAQDTIDYDKAKTPSAGIAAVIEDKDYFNLYVLGDCEIVYLNQNDHAKRFAYYDLQNLDRKAIKQMKEIAKKQNIDFKTARSYIDDTIISNRRLMNEKDGYNVFAPSKCPTFQIKTKRILKSTTKTIFIYTDGFGQAFDNLKIAKGYTNLFKSSLDIEYIKTEIINRWNHDQNFNMYPRFKERDDLTIIKIENT</sequence>
<dbReference type="EMBL" id="JASCXW010000017">
    <property type="protein sequence ID" value="MDI6453077.1"/>
    <property type="molecule type" value="Genomic_DNA"/>
</dbReference>
<proteinExistence type="predicted"/>
<dbReference type="InterPro" id="IPR036457">
    <property type="entry name" value="PPM-type-like_dom_sf"/>
</dbReference>
<dbReference type="AlphaFoldDB" id="A0AAW6U585"/>
<accession>A0AAW6U585</accession>